<dbReference type="GO" id="GO:0080120">
    <property type="term" value="P:CAAX-box protein maturation"/>
    <property type="evidence" value="ECO:0007669"/>
    <property type="project" value="UniProtKB-ARBA"/>
</dbReference>
<evidence type="ECO:0000259" key="2">
    <source>
        <dbReference type="Pfam" id="PF02517"/>
    </source>
</evidence>
<dbReference type="PANTHER" id="PTHR36435:SF1">
    <property type="entry name" value="CAAX AMINO TERMINAL PROTEASE FAMILY PROTEIN"/>
    <property type="match status" value="1"/>
</dbReference>
<dbReference type="OrthoDB" id="1523022at2"/>
<dbReference type="RefSeq" id="WP_013076758.1">
    <property type="nucleotide sequence ID" value="NC_014098.1"/>
</dbReference>
<protein>
    <submittedName>
        <fullName evidence="3">Abortive infection protein</fullName>
    </submittedName>
</protein>
<proteinExistence type="predicted"/>
<dbReference type="Pfam" id="PF02517">
    <property type="entry name" value="Rce1-like"/>
    <property type="match status" value="1"/>
</dbReference>
<feature type="domain" description="CAAX prenyl protease 2/Lysostaphin resistance protein A-like" evidence="2">
    <location>
        <begin position="96"/>
        <end position="182"/>
    </location>
</feature>
<dbReference type="InterPro" id="IPR052710">
    <property type="entry name" value="CAAX_protease"/>
</dbReference>
<feature type="transmembrane region" description="Helical" evidence="1">
    <location>
        <begin position="45"/>
        <end position="67"/>
    </location>
</feature>
<evidence type="ECO:0000313" key="3">
    <source>
        <dbReference type="EMBL" id="ADG07477.1"/>
    </source>
</evidence>
<keyword evidence="1" id="KW-0472">Membrane</keyword>
<dbReference type="AlphaFoldDB" id="D5WV05"/>
<dbReference type="KEGG" id="bts:Btus_2838"/>
<keyword evidence="4" id="KW-1185">Reference proteome</keyword>
<dbReference type="HOGENOM" id="CLU_1101420_0_0_9"/>
<dbReference type="InterPro" id="IPR003675">
    <property type="entry name" value="Rce1/LyrA-like_dom"/>
</dbReference>
<evidence type="ECO:0000256" key="1">
    <source>
        <dbReference type="SAM" id="Phobius"/>
    </source>
</evidence>
<sequence length="254" mass="27506">MSRRGKRFALELFGQVMVGVSGCVLIGVLRIPWATVLMVASPLAVFGWGTAVAVIDFLLVTAIIYAVPEKVRNWTWGDENKRFLAFHSSLSTAQEVVFMAVTAVGEEIFFRGVVQSLAFELWSSPAVAIGTSALFFALVHSRFIQQPFLLGTGIVSGAFWGWLFCITGTIWASAWAHFLFNMGLILLSRRAAQAGSWPGWGEDAPGQAAPEPGEEESEVLAAGGRERRSQGFRILAGFVIGLVLALVMGLALIR</sequence>
<feature type="transmembrane region" description="Helical" evidence="1">
    <location>
        <begin position="117"/>
        <end position="139"/>
    </location>
</feature>
<evidence type="ECO:0000313" key="4">
    <source>
        <dbReference type="Proteomes" id="UP000002368"/>
    </source>
</evidence>
<dbReference type="eggNOG" id="COG1266">
    <property type="taxonomic scope" value="Bacteria"/>
</dbReference>
<dbReference type="PROSITE" id="PS51257">
    <property type="entry name" value="PROKAR_LIPOPROTEIN"/>
    <property type="match status" value="1"/>
</dbReference>
<accession>D5WV05</accession>
<reference evidence="3 4" key="1">
    <citation type="journal article" date="2011" name="Stand. Genomic Sci.">
        <title>Complete genome sequence of the thermophilic, hydrogen-oxidizing Bacillus tusciae type strain (T2) and reclassification in the new genus, Kyrpidia gen. nov. as Kyrpidia tusciae comb. nov. and emendation of the family Alicyclobacillaceae da Costa and Rainey, 2010.</title>
        <authorList>
            <person name="Klenk H.P."/>
            <person name="Lapidus A."/>
            <person name="Chertkov O."/>
            <person name="Copeland A."/>
            <person name="Del Rio T.G."/>
            <person name="Nolan M."/>
            <person name="Lucas S."/>
            <person name="Chen F."/>
            <person name="Tice H."/>
            <person name="Cheng J.F."/>
            <person name="Han C."/>
            <person name="Bruce D."/>
            <person name="Goodwin L."/>
            <person name="Pitluck S."/>
            <person name="Pati A."/>
            <person name="Ivanova N."/>
            <person name="Mavromatis K."/>
            <person name="Daum C."/>
            <person name="Chen A."/>
            <person name="Palaniappan K."/>
            <person name="Chang Y.J."/>
            <person name="Land M."/>
            <person name="Hauser L."/>
            <person name="Jeffries C.D."/>
            <person name="Detter J.C."/>
            <person name="Rohde M."/>
            <person name="Abt B."/>
            <person name="Pukall R."/>
            <person name="Goker M."/>
            <person name="Bristow J."/>
            <person name="Markowitz V."/>
            <person name="Hugenholtz P."/>
            <person name="Eisen J.A."/>
        </authorList>
    </citation>
    <scope>NUCLEOTIDE SEQUENCE [LARGE SCALE GENOMIC DNA]</scope>
    <source>
        <strain evidence="3 4">DSM 2912</strain>
    </source>
</reference>
<feature type="transmembrane region" description="Helical" evidence="1">
    <location>
        <begin position="12"/>
        <end position="33"/>
    </location>
</feature>
<feature type="transmembrane region" description="Helical" evidence="1">
    <location>
        <begin position="159"/>
        <end position="180"/>
    </location>
</feature>
<keyword evidence="1" id="KW-1133">Transmembrane helix</keyword>
<keyword evidence="1" id="KW-0812">Transmembrane</keyword>
<feature type="transmembrane region" description="Helical" evidence="1">
    <location>
        <begin position="234"/>
        <end position="253"/>
    </location>
</feature>
<dbReference type="STRING" id="562970.Btus_2838"/>
<dbReference type="EMBL" id="CP002017">
    <property type="protein sequence ID" value="ADG07477.1"/>
    <property type="molecule type" value="Genomic_DNA"/>
</dbReference>
<dbReference type="Proteomes" id="UP000002368">
    <property type="component" value="Chromosome"/>
</dbReference>
<gene>
    <name evidence="3" type="ordered locus">Btus_2838</name>
</gene>
<organism evidence="3 4">
    <name type="scientific">Kyrpidia tusciae (strain DSM 2912 / NBRC 15312 / T2)</name>
    <name type="common">Bacillus tusciae</name>
    <dbReference type="NCBI Taxonomy" id="562970"/>
    <lineage>
        <taxon>Bacteria</taxon>
        <taxon>Bacillati</taxon>
        <taxon>Bacillota</taxon>
        <taxon>Bacilli</taxon>
        <taxon>Bacillales</taxon>
        <taxon>Alicyclobacillaceae</taxon>
        <taxon>Kyrpidia</taxon>
    </lineage>
</organism>
<dbReference type="GO" id="GO:0004175">
    <property type="term" value="F:endopeptidase activity"/>
    <property type="evidence" value="ECO:0007669"/>
    <property type="project" value="UniProtKB-ARBA"/>
</dbReference>
<name>D5WV05_KYRT2</name>
<dbReference type="PANTHER" id="PTHR36435">
    <property type="entry name" value="SLR1288 PROTEIN"/>
    <property type="match status" value="1"/>
</dbReference>